<evidence type="ECO:0000313" key="2">
    <source>
        <dbReference type="Proteomes" id="UP000001411"/>
    </source>
</evidence>
<dbReference type="eggNOG" id="COG1063">
    <property type="taxonomic scope" value="Bacteria"/>
</dbReference>
<dbReference type="Proteomes" id="UP000001411">
    <property type="component" value="Chromosome"/>
</dbReference>
<protein>
    <submittedName>
        <fullName evidence="1">Alcohol dehydrogenase</fullName>
    </submittedName>
</protein>
<dbReference type="OrthoDB" id="9769198at2"/>
<organism evidence="1 2">
    <name type="scientific">Staphylococcus epidermidis (strain ATCC 12228 / FDA PCI 1200)</name>
    <dbReference type="NCBI Taxonomy" id="176280"/>
    <lineage>
        <taxon>Bacteria</taxon>
        <taxon>Bacillati</taxon>
        <taxon>Bacillota</taxon>
        <taxon>Bacilli</taxon>
        <taxon>Bacillales</taxon>
        <taxon>Staphylococcaceae</taxon>
        <taxon>Staphylococcus</taxon>
    </lineage>
</organism>
<gene>
    <name evidence="1" type="ordered locus">SE_0709</name>
</gene>
<dbReference type="SUPFAM" id="SSF51735">
    <property type="entry name" value="NAD(P)-binding Rossmann-fold domains"/>
    <property type="match status" value="1"/>
</dbReference>
<dbReference type="EMBL" id="AE015929">
    <property type="protein sequence ID" value="AAO04306.1"/>
    <property type="molecule type" value="Genomic_DNA"/>
</dbReference>
<dbReference type="KEGG" id="sep:SE_0709"/>
<dbReference type="Gene3D" id="3.40.50.720">
    <property type="entry name" value="NAD(P)-binding Rossmann-like Domain"/>
    <property type="match status" value="1"/>
</dbReference>
<proteinExistence type="predicted"/>
<dbReference type="PATRIC" id="fig|176280.10.peg.683"/>
<dbReference type="Gene3D" id="3.90.180.10">
    <property type="entry name" value="Medium-chain alcohol dehydrogenases, catalytic domain"/>
    <property type="match status" value="1"/>
</dbReference>
<sequence length="66" mass="7464">MRKYGTIQLIGVYGTAADNSQLDLIFNRNVQVKSGQAPVIHMMPKLYDMIKIKSLIQQKLSLILCL</sequence>
<reference evidence="1 2" key="1">
    <citation type="journal article" date="2003" name="Mol. Microbiol.">
        <title>Genome-based analysis of virulence genes in a non-biofilm-forming Staphylococcus epidermidis strain (ATCC 12228).</title>
        <authorList>
            <person name="Zhang Y.Q."/>
            <person name="Ren S.X."/>
            <person name="Li H.L."/>
            <person name="Wang Y.X."/>
            <person name="Fu G."/>
            <person name="Yang J."/>
            <person name="Qin Z.Q."/>
            <person name="Miao Y.G."/>
            <person name="Wang W.Y."/>
            <person name="Chen R.S."/>
            <person name="Shen Y."/>
            <person name="Chen Z."/>
            <person name="Yuan Z.H."/>
            <person name="Zhao G.P."/>
            <person name="Qu D."/>
            <person name="Danchin A."/>
            <person name="Wen Y.M."/>
        </authorList>
    </citation>
    <scope>NUCLEOTIDE SEQUENCE [LARGE SCALE GENOMIC DNA]</scope>
    <source>
        <strain evidence="2">ATCC 12228 / FDA PCI 1200</strain>
    </source>
</reference>
<name>A0A0H2VFL5_STAES</name>
<accession>A0A0H2VFL5</accession>
<evidence type="ECO:0000313" key="1">
    <source>
        <dbReference type="EMBL" id="AAO04306.1"/>
    </source>
</evidence>
<dbReference type="AlphaFoldDB" id="A0A0H2VFL5"/>
<dbReference type="InterPro" id="IPR036291">
    <property type="entry name" value="NAD(P)-bd_dom_sf"/>
</dbReference>
<dbReference type="HOGENOM" id="CLU_2829130_0_0_9"/>